<evidence type="ECO:0000256" key="1">
    <source>
        <dbReference type="SAM" id="MobiDB-lite"/>
    </source>
</evidence>
<feature type="region of interest" description="Disordered" evidence="1">
    <location>
        <begin position="337"/>
        <end position="358"/>
    </location>
</feature>
<dbReference type="PANTHER" id="PTHR33332">
    <property type="entry name" value="REVERSE TRANSCRIPTASE DOMAIN-CONTAINING PROTEIN"/>
    <property type="match status" value="1"/>
</dbReference>
<organism evidence="2 3">
    <name type="scientific">Hirundo rustica rustica</name>
    <dbReference type="NCBI Taxonomy" id="333673"/>
    <lineage>
        <taxon>Eukaryota</taxon>
        <taxon>Metazoa</taxon>
        <taxon>Chordata</taxon>
        <taxon>Craniata</taxon>
        <taxon>Vertebrata</taxon>
        <taxon>Euteleostomi</taxon>
        <taxon>Archelosauria</taxon>
        <taxon>Archosauria</taxon>
        <taxon>Dinosauria</taxon>
        <taxon>Saurischia</taxon>
        <taxon>Theropoda</taxon>
        <taxon>Coelurosauria</taxon>
        <taxon>Aves</taxon>
        <taxon>Neognathae</taxon>
        <taxon>Neoaves</taxon>
        <taxon>Telluraves</taxon>
        <taxon>Australaves</taxon>
        <taxon>Passeriformes</taxon>
        <taxon>Sylvioidea</taxon>
        <taxon>Hirundinidae</taxon>
        <taxon>Hirundo</taxon>
    </lineage>
</organism>
<dbReference type="AlphaFoldDB" id="A0A3M0J602"/>
<protein>
    <submittedName>
        <fullName evidence="2">Uncharacterized protein</fullName>
    </submittedName>
</protein>
<dbReference type="STRING" id="333673.A0A3M0J602"/>
<name>A0A3M0J602_HIRRU</name>
<comment type="caution">
    <text evidence="2">The sequence shown here is derived from an EMBL/GenBank/DDBJ whole genome shotgun (WGS) entry which is preliminary data.</text>
</comment>
<reference evidence="2 3" key="1">
    <citation type="submission" date="2018-07" db="EMBL/GenBank/DDBJ databases">
        <title>A high quality draft genome assembly of the barn swallow (H. rustica rustica).</title>
        <authorList>
            <person name="Formenti G."/>
            <person name="Chiara M."/>
            <person name="Poveda L."/>
            <person name="Francoijs K.-J."/>
            <person name="Bonisoli-Alquati A."/>
            <person name="Canova L."/>
            <person name="Gianfranceschi L."/>
            <person name="Horner D.S."/>
            <person name="Saino N."/>
        </authorList>
    </citation>
    <scope>NUCLEOTIDE SEQUENCE [LARGE SCALE GENOMIC DNA]</scope>
    <source>
        <strain evidence="2">Chelidonia</strain>
        <tissue evidence="2">Blood</tissue>
    </source>
</reference>
<evidence type="ECO:0000313" key="2">
    <source>
        <dbReference type="EMBL" id="RMB96791.1"/>
    </source>
</evidence>
<gene>
    <name evidence="2" type="ORF">DUI87_26857</name>
</gene>
<dbReference type="OrthoDB" id="6152807at2759"/>
<dbReference type="Proteomes" id="UP000269221">
    <property type="component" value="Unassembled WGS sequence"/>
</dbReference>
<keyword evidence="3" id="KW-1185">Reference proteome</keyword>
<evidence type="ECO:0000313" key="3">
    <source>
        <dbReference type="Proteomes" id="UP000269221"/>
    </source>
</evidence>
<sequence length="358" mass="40127">MRWGDSRSWGTAVDGYKLFRRHRKGGRGGGVSLYVGEAFDTMGIETNDNEVECLWVRIQGKASRADILLGVFYRPPNQEEEVENLFYKQQENISGPKALVLLVDTGKAVDVVYLDFSKAFDTISHSTLLEKLAARGLDRSTLCWVWNWLHGWAQRVMVNSAASSWQPTEHEPAVCPGGQESQWHLAWVRIGVASRSREVVLALHSALLNTKRNATHTPDRLHAQGLSQKAGFKPDISNLKVKCSQNSGGRDPELVPAHTLLQEWYHLIFYSSGSPGQARTAVQVMHLTTAGMPGQDHLEQLNFKNFVAGYKTVEEGEKIVSIDVLTLMEVINISESDKSRNKNVQSEEMSFEQMYLGR</sequence>
<dbReference type="EMBL" id="QRBI01000172">
    <property type="protein sequence ID" value="RMB96791.1"/>
    <property type="molecule type" value="Genomic_DNA"/>
</dbReference>
<proteinExistence type="predicted"/>
<accession>A0A3M0J602</accession>